<gene>
    <name evidence="1" type="ORF">BN1221_04932</name>
</gene>
<evidence type="ECO:0000313" key="2">
    <source>
        <dbReference type="Proteomes" id="UP000044377"/>
    </source>
</evidence>
<dbReference type="AlphaFoldDB" id="A0A0G4K2U5"/>
<proteinExistence type="predicted"/>
<reference evidence="2" key="1">
    <citation type="submission" date="2015-01" db="EMBL/GenBank/DDBJ databases">
        <authorList>
            <person name="Paterson Steve"/>
        </authorList>
    </citation>
    <scope>NUCLEOTIDE SEQUENCE [LARGE SCALE GENOMIC DNA]</scope>
    <source>
        <strain evidence="2">OBR1</strain>
    </source>
</reference>
<dbReference type="STRING" id="1109412.BN1221_04932"/>
<keyword evidence="2" id="KW-1185">Reference proteome</keyword>
<dbReference type="EMBL" id="CGIG01000001">
    <property type="protein sequence ID" value="CPR21520.1"/>
    <property type="molecule type" value="Genomic_DNA"/>
</dbReference>
<organism evidence="1 2">
    <name type="scientific">Brenneria goodwinii</name>
    <dbReference type="NCBI Taxonomy" id="1109412"/>
    <lineage>
        <taxon>Bacteria</taxon>
        <taxon>Pseudomonadati</taxon>
        <taxon>Pseudomonadota</taxon>
        <taxon>Gammaproteobacteria</taxon>
        <taxon>Enterobacterales</taxon>
        <taxon>Pectobacteriaceae</taxon>
        <taxon>Brenneria</taxon>
    </lineage>
</organism>
<dbReference type="Proteomes" id="UP000044377">
    <property type="component" value="Unassembled WGS sequence"/>
</dbReference>
<protein>
    <submittedName>
        <fullName evidence="1">Uncharacterized protein</fullName>
    </submittedName>
</protein>
<accession>A0A0G4K2U5</accession>
<evidence type="ECO:0000313" key="1">
    <source>
        <dbReference type="EMBL" id="CPR21520.1"/>
    </source>
</evidence>
<sequence length="37" mass="4195">MPAQCICRVDSVLPMSPIVNLYPFLGKIQDFSDARRL</sequence>
<name>A0A0G4K2U5_9GAMM</name>